<dbReference type="InterPro" id="IPR008766">
    <property type="entry name" value="Replication_gene_A-like"/>
</dbReference>
<feature type="domain" description="Replication gene A protein-like" evidence="7">
    <location>
        <begin position="121"/>
        <end position="373"/>
    </location>
</feature>
<proteinExistence type="inferred from homology"/>
<dbReference type="Proteomes" id="UP001201273">
    <property type="component" value="Unassembled WGS sequence"/>
</dbReference>
<keyword evidence="4" id="KW-0540">Nuclease</keyword>
<comment type="similarity">
    <text evidence="2">Belongs to the phage GPA family.</text>
</comment>
<evidence type="ECO:0000259" key="7">
    <source>
        <dbReference type="Pfam" id="PF05840"/>
    </source>
</evidence>
<accession>A0ABS8W737</accession>
<comment type="caution">
    <text evidence="8">The sequence shown here is derived from an EMBL/GenBank/DDBJ whole genome shotgun (WGS) entry which is preliminary data.</text>
</comment>
<evidence type="ECO:0000256" key="5">
    <source>
        <dbReference type="ARBA" id="ARBA00022759"/>
    </source>
</evidence>
<organism evidence="8 9">
    <name type="scientific">Motilimonas cestriensis</name>
    <dbReference type="NCBI Taxonomy" id="2742685"/>
    <lineage>
        <taxon>Bacteria</taxon>
        <taxon>Pseudomonadati</taxon>
        <taxon>Pseudomonadota</taxon>
        <taxon>Gammaproteobacteria</taxon>
        <taxon>Alteromonadales</taxon>
        <taxon>Alteromonadales genera incertae sedis</taxon>
        <taxon>Motilimonas</taxon>
    </lineage>
</organism>
<evidence type="ECO:0000313" key="9">
    <source>
        <dbReference type="Proteomes" id="UP001201273"/>
    </source>
</evidence>
<gene>
    <name evidence="8" type="ORF">K6Y31_08195</name>
</gene>
<protein>
    <submittedName>
        <fullName evidence="8">Replication endonuclease</fullName>
    </submittedName>
</protein>
<dbReference type="GO" id="GO:0004519">
    <property type="term" value="F:endonuclease activity"/>
    <property type="evidence" value="ECO:0007669"/>
    <property type="project" value="UniProtKB-KW"/>
</dbReference>
<reference evidence="8 9" key="1">
    <citation type="journal article" date="2022" name="Environ. Microbiol. Rep.">
        <title>Eco-phylogenetic analyses reveal divergent evolution of vitamin B12 metabolism in the marine bacterial family 'Psychromonadaceae'.</title>
        <authorList>
            <person name="Jin X."/>
            <person name="Yang Y."/>
            <person name="Cao H."/>
            <person name="Gao B."/>
            <person name="Zhao Z."/>
        </authorList>
    </citation>
    <scope>NUCLEOTIDE SEQUENCE [LARGE SCALE GENOMIC DNA]</scope>
    <source>
        <strain evidence="8 9">MKS20</strain>
    </source>
</reference>
<keyword evidence="3" id="KW-0235">DNA replication</keyword>
<evidence type="ECO:0000256" key="6">
    <source>
        <dbReference type="ARBA" id="ARBA00022801"/>
    </source>
</evidence>
<keyword evidence="9" id="KW-1185">Reference proteome</keyword>
<dbReference type="RefSeq" id="WP_233052315.1">
    <property type="nucleotide sequence ID" value="NZ_JAIMJA010000006.1"/>
</dbReference>
<name>A0ABS8W737_9GAMM</name>
<comment type="function">
    <text evidence="1">Possible endonuclease which induces a single-strand cut and initiates DNA replication.</text>
</comment>
<dbReference type="Pfam" id="PF05840">
    <property type="entry name" value="Phage_GPA"/>
    <property type="match status" value="1"/>
</dbReference>
<evidence type="ECO:0000256" key="2">
    <source>
        <dbReference type="ARBA" id="ARBA00009260"/>
    </source>
</evidence>
<evidence type="ECO:0000313" key="8">
    <source>
        <dbReference type="EMBL" id="MCE2594796.1"/>
    </source>
</evidence>
<evidence type="ECO:0000256" key="3">
    <source>
        <dbReference type="ARBA" id="ARBA00022705"/>
    </source>
</evidence>
<sequence>MWLIENKLKLVDWDDRQFVNGIISHLPYDLQRTVFEFYMGIDGKRQRNIWLRETKSELVKRLPISFERLNLNCDEDEIKIEAKKHSRAVLDILGSVGHDYPELYPMLEGYVKPLGIKPPSLDAYSLEGCVSRLKDISWWMRRLRRFHMRAIETVFHAIGQVNRKLGIYCSHHTVNVRINQKHKSREWLEATIATNDEGQSFSLLELSQMGVADPKIRKTELMVRARGFEDLSLELNHVSAFLTITCPSKYHRCYAKTGQKNPNWQGYTPLDGQAYLNRLWVKVRSKLQREGVRFYGFRVAEPQHDGTPHWHLLLFVEPDKYDVMVQVMRTYALQEDGDEHGAQQHRFTEVKIDPEKGSATGYIAKYISKNIDGENLDSGIYGEDPKEAAVRVEAWASCWGIRQFQQLGGCSVTVWRELRRLKALTDDADPKLVDILNAADDGDWMRYTQLMGGVFCPRAKQAFRPHYDITFDKQTGEINHSQYSANELIQSLKGIVADGKVFISRIFRWKLETKYTFVDYAKLHPAAAPNLEFCE</sequence>
<keyword evidence="6" id="KW-0378">Hydrolase</keyword>
<keyword evidence="5 8" id="KW-0255">Endonuclease</keyword>
<evidence type="ECO:0000256" key="4">
    <source>
        <dbReference type="ARBA" id="ARBA00022722"/>
    </source>
</evidence>
<evidence type="ECO:0000256" key="1">
    <source>
        <dbReference type="ARBA" id="ARBA00003293"/>
    </source>
</evidence>
<dbReference type="EMBL" id="JAIMJA010000006">
    <property type="protein sequence ID" value="MCE2594796.1"/>
    <property type="molecule type" value="Genomic_DNA"/>
</dbReference>